<evidence type="ECO:0000313" key="2">
    <source>
        <dbReference type="Proteomes" id="UP000828390"/>
    </source>
</evidence>
<protein>
    <submittedName>
        <fullName evidence="1">Uncharacterized protein</fullName>
    </submittedName>
</protein>
<organism evidence="1 2">
    <name type="scientific">Dreissena polymorpha</name>
    <name type="common">Zebra mussel</name>
    <name type="synonym">Mytilus polymorpha</name>
    <dbReference type="NCBI Taxonomy" id="45954"/>
    <lineage>
        <taxon>Eukaryota</taxon>
        <taxon>Metazoa</taxon>
        <taxon>Spiralia</taxon>
        <taxon>Lophotrochozoa</taxon>
        <taxon>Mollusca</taxon>
        <taxon>Bivalvia</taxon>
        <taxon>Autobranchia</taxon>
        <taxon>Heteroconchia</taxon>
        <taxon>Euheterodonta</taxon>
        <taxon>Imparidentia</taxon>
        <taxon>Neoheterodontei</taxon>
        <taxon>Myida</taxon>
        <taxon>Dreissenoidea</taxon>
        <taxon>Dreissenidae</taxon>
        <taxon>Dreissena</taxon>
    </lineage>
</organism>
<sequence length="272" mass="31155">MDKELDDEETRNWVKVCLALRCLTKSLVSYIKKKSVDQYSNNVTFLTKCVRVPEYTCSSCNLKTLEPYHSQRTPCKYLHVKYKCACSASGKQQCPEKTCGKIYDLIKDEHVENNPNWLNSKSELWSDKQSGPWERMKCFIDTQGYNDKSDIFLADISALVQICTNNGNLVREIGSTNLSYLQKKVTNVEKDMKPILEKTARSMEVVERLEQKFDEFGRQLKRFDAPGMKLIVELKTSTGAETASELLVESSNGILRDGPITELQKMSEISFR</sequence>
<name>A0A9D4LIF1_DREPO</name>
<dbReference type="Proteomes" id="UP000828390">
    <property type="component" value="Unassembled WGS sequence"/>
</dbReference>
<accession>A0A9D4LIF1</accession>
<reference evidence="1" key="2">
    <citation type="submission" date="2020-11" db="EMBL/GenBank/DDBJ databases">
        <authorList>
            <person name="McCartney M.A."/>
            <person name="Auch B."/>
            <person name="Kono T."/>
            <person name="Mallez S."/>
            <person name="Becker A."/>
            <person name="Gohl D.M."/>
            <person name="Silverstein K.A.T."/>
            <person name="Koren S."/>
            <person name="Bechman K.B."/>
            <person name="Herman A."/>
            <person name="Abrahante J.E."/>
            <person name="Garbe J."/>
        </authorList>
    </citation>
    <scope>NUCLEOTIDE SEQUENCE</scope>
    <source>
        <strain evidence="1">Duluth1</strain>
        <tissue evidence="1">Whole animal</tissue>
    </source>
</reference>
<comment type="caution">
    <text evidence="1">The sequence shown here is derived from an EMBL/GenBank/DDBJ whole genome shotgun (WGS) entry which is preliminary data.</text>
</comment>
<gene>
    <name evidence="1" type="ORF">DPMN_101172</name>
</gene>
<dbReference type="EMBL" id="JAIWYP010000003">
    <property type="protein sequence ID" value="KAH3858546.1"/>
    <property type="molecule type" value="Genomic_DNA"/>
</dbReference>
<proteinExistence type="predicted"/>
<keyword evidence="2" id="KW-1185">Reference proteome</keyword>
<reference evidence="1" key="1">
    <citation type="journal article" date="2019" name="bioRxiv">
        <title>The Genome of the Zebra Mussel, Dreissena polymorpha: A Resource for Invasive Species Research.</title>
        <authorList>
            <person name="McCartney M.A."/>
            <person name="Auch B."/>
            <person name="Kono T."/>
            <person name="Mallez S."/>
            <person name="Zhang Y."/>
            <person name="Obille A."/>
            <person name="Becker A."/>
            <person name="Abrahante J.E."/>
            <person name="Garbe J."/>
            <person name="Badalamenti J.P."/>
            <person name="Herman A."/>
            <person name="Mangelson H."/>
            <person name="Liachko I."/>
            <person name="Sullivan S."/>
            <person name="Sone E.D."/>
            <person name="Koren S."/>
            <person name="Silverstein K.A.T."/>
            <person name="Beckman K.B."/>
            <person name="Gohl D.M."/>
        </authorList>
    </citation>
    <scope>NUCLEOTIDE SEQUENCE</scope>
    <source>
        <strain evidence="1">Duluth1</strain>
        <tissue evidence="1">Whole animal</tissue>
    </source>
</reference>
<evidence type="ECO:0000313" key="1">
    <source>
        <dbReference type="EMBL" id="KAH3858546.1"/>
    </source>
</evidence>
<dbReference type="AlphaFoldDB" id="A0A9D4LIF1"/>